<dbReference type="SUPFAM" id="SSF52540">
    <property type="entry name" value="P-loop containing nucleoside triphosphate hydrolases"/>
    <property type="match status" value="1"/>
</dbReference>
<dbReference type="InterPro" id="IPR025669">
    <property type="entry name" value="AAA_dom"/>
</dbReference>
<accession>A0A1H6F4N7</accession>
<dbReference type="EC" id="3.6.-.-" evidence="3"/>
<dbReference type="Pfam" id="PF13614">
    <property type="entry name" value="AAA_31"/>
    <property type="match status" value="1"/>
</dbReference>
<feature type="domain" description="AAA" evidence="1">
    <location>
        <begin position="57"/>
        <end position="227"/>
    </location>
</feature>
<dbReference type="Gene3D" id="3.40.50.300">
    <property type="entry name" value="P-loop containing nucleotide triphosphate hydrolases"/>
    <property type="match status" value="1"/>
</dbReference>
<proteinExistence type="predicted"/>
<name>A0A1H6F4N7_9GAMM</name>
<dbReference type="InterPro" id="IPR011723">
    <property type="entry name" value="Znf/thioredoxin_put"/>
</dbReference>
<evidence type="ECO:0000259" key="2">
    <source>
        <dbReference type="Pfam" id="PF13717"/>
    </source>
</evidence>
<dbReference type="InterPro" id="IPR027417">
    <property type="entry name" value="P-loop_NTPase"/>
</dbReference>
<reference evidence="3 4" key="1">
    <citation type="submission" date="2016-10" db="EMBL/GenBank/DDBJ databases">
        <authorList>
            <person name="de Groot N.N."/>
        </authorList>
    </citation>
    <scope>NUCLEOTIDE SEQUENCE [LARGE SCALE GENOMIC DNA]</scope>
    <source>
        <strain evidence="3">MBHS1</strain>
    </source>
</reference>
<dbReference type="GO" id="GO:0016787">
    <property type="term" value="F:hydrolase activity"/>
    <property type="evidence" value="ECO:0007669"/>
    <property type="project" value="UniProtKB-KW"/>
</dbReference>
<evidence type="ECO:0000313" key="4">
    <source>
        <dbReference type="Proteomes" id="UP000236724"/>
    </source>
</evidence>
<evidence type="ECO:0000259" key="1">
    <source>
        <dbReference type="Pfam" id="PF13614"/>
    </source>
</evidence>
<dbReference type="CDD" id="cd02042">
    <property type="entry name" value="ParAB_family"/>
    <property type="match status" value="1"/>
</dbReference>
<sequence>MIISCNKCHTRYKVKPELLKKNILKVRCSRCQHVFIIETDKKSPIDLDKNDIVSHAQIITICNQKGGVAKTSTCINLGAALSEQNKKVLLVDFDVLANLTLSLGYEKDVSFYQLVQAGQKNIDSVIKQYSKNLWLLPSNSDMNLFPKYYMQKNGFEFLLKNQLKKISENYDYILIDTPPSMEFFTLNALMAADSVIIPTQCEYFSMNGVKEVGKIINILEDKYKIKLPYHILISLFNPKSTAAKVILTQLNKQFSGKILKTIVEGGQ</sequence>
<dbReference type="Pfam" id="PF13717">
    <property type="entry name" value="Zn_ribbon_4"/>
    <property type="match status" value="1"/>
</dbReference>
<keyword evidence="4" id="KW-1185">Reference proteome</keyword>
<feature type="domain" description="Zinc finger/thioredoxin putative" evidence="2">
    <location>
        <begin position="1"/>
        <end position="35"/>
    </location>
</feature>
<dbReference type="NCBIfam" id="TIGR02098">
    <property type="entry name" value="MJ0042_CXXC"/>
    <property type="match status" value="1"/>
</dbReference>
<dbReference type="PANTHER" id="PTHR13696">
    <property type="entry name" value="P-LOOP CONTAINING NUCLEOSIDE TRIPHOSPHATE HYDROLASE"/>
    <property type="match status" value="1"/>
</dbReference>
<dbReference type="Proteomes" id="UP000236724">
    <property type="component" value="Unassembled WGS sequence"/>
</dbReference>
<dbReference type="RefSeq" id="WP_103919121.1">
    <property type="nucleotide sequence ID" value="NZ_FMSV02000159.1"/>
</dbReference>
<protein>
    <submittedName>
        <fullName evidence="3">Sporulation initiation inhibitor protein Soj</fullName>
        <ecNumber evidence="3">3.6.-.-</ecNumber>
    </submittedName>
</protein>
<dbReference type="AlphaFoldDB" id="A0A1H6F4N7"/>
<evidence type="ECO:0000313" key="3">
    <source>
        <dbReference type="EMBL" id="SEH05128.1"/>
    </source>
</evidence>
<dbReference type="OrthoDB" id="9815116at2"/>
<dbReference type="InterPro" id="IPR050678">
    <property type="entry name" value="DNA_Partitioning_ATPase"/>
</dbReference>
<dbReference type="PANTHER" id="PTHR13696:SF99">
    <property type="entry name" value="COBYRINIC ACID AC-DIAMIDE SYNTHASE"/>
    <property type="match status" value="1"/>
</dbReference>
<gene>
    <name evidence="3" type="primary">soj_1</name>
    <name evidence="3" type="ORF">MBHS_00981</name>
</gene>
<dbReference type="EMBL" id="FMSV02000159">
    <property type="protein sequence ID" value="SEH05128.1"/>
    <property type="molecule type" value="Genomic_DNA"/>
</dbReference>
<organism evidence="3 4">
    <name type="scientific">Candidatus Venteria ishoeyi</name>
    <dbReference type="NCBI Taxonomy" id="1899563"/>
    <lineage>
        <taxon>Bacteria</taxon>
        <taxon>Pseudomonadati</taxon>
        <taxon>Pseudomonadota</taxon>
        <taxon>Gammaproteobacteria</taxon>
        <taxon>Thiotrichales</taxon>
        <taxon>Thiotrichaceae</taxon>
        <taxon>Venteria</taxon>
    </lineage>
</organism>
<keyword evidence="3" id="KW-0378">Hydrolase</keyword>